<accession>A0A1H1HS17</accession>
<dbReference type="SMART" id="SM01110">
    <property type="entry name" value="Cutinase"/>
    <property type="match status" value="1"/>
</dbReference>
<evidence type="ECO:0000256" key="5">
    <source>
        <dbReference type="SAM" id="MobiDB-lite"/>
    </source>
</evidence>
<evidence type="ECO:0000256" key="3">
    <source>
        <dbReference type="ARBA" id="ARBA00022801"/>
    </source>
</evidence>
<dbReference type="InterPro" id="IPR000675">
    <property type="entry name" value="Cutinase/axe"/>
</dbReference>
<dbReference type="RefSeq" id="WP_068532100.1">
    <property type="nucleotide sequence ID" value="NZ_AP025457.1"/>
</dbReference>
<keyword evidence="6" id="KW-0812">Transmembrane</keyword>
<organism evidence="7 8">
    <name type="scientific">Tsukamurella pulmonis</name>
    <dbReference type="NCBI Taxonomy" id="47312"/>
    <lineage>
        <taxon>Bacteria</taxon>
        <taxon>Bacillati</taxon>
        <taxon>Actinomycetota</taxon>
        <taxon>Actinomycetes</taxon>
        <taxon>Mycobacteriales</taxon>
        <taxon>Tsukamurellaceae</taxon>
        <taxon>Tsukamurella</taxon>
    </lineage>
</organism>
<evidence type="ECO:0000256" key="2">
    <source>
        <dbReference type="ARBA" id="ARBA00022487"/>
    </source>
</evidence>
<dbReference type="InterPro" id="IPR029058">
    <property type="entry name" value="AB_hydrolase_fold"/>
</dbReference>
<comment type="similarity">
    <text evidence="1">Belongs to the cutinase family.</text>
</comment>
<dbReference type="PANTHER" id="PTHR33630">
    <property type="entry name" value="CUTINASE RV1984C-RELATED-RELATED"/>
    <property type="match status" value="1"/>
</dbReference>
<reference evidence="8" key="1">
    <citation type="submission" date="2016-10" db="EMBL/GenBank/DDBJ databases">
        <authorList>
            <person name="Varghese N."/>
            <person name="Submissions S."/>
        </authorList>
    </citation>
    <scope>NUCLEOTIDE SEQUENCE [LARGE SCALE GENOMIC DNA]</scope>
    <source>
        <strain evidence="8">DSM 44142</strain>
    </source>
</reference>
<dbReference type="STRING" id="47312.SAMN04489765_4533"/>
<dbReference type="OrthoDB" id="4423762at2"/>
<dbReference type="SUPFAM" id="SSF53474">
    <property type="entry name" value="alpha/beta-Hydrolases"/>
    <property type="match status" value="1"/>
</dbReference>
<sequence>MSQQQPGKSGGRKFSPLTIGVIVIVVVALVLLAILVGTWLRPGPSLPPTSSDSSAPSTSATAARPTSQPADCPDVQVISVPGTLESSAKDDPYRPTFNPNSLMLKVTAPLAQAFPDSRADVWTTPYVAQLSNPVAIPPDGQASYEKSRTQGYDRSVAQIKKVYDKCKLTGFVLMGFSQGAVIAGDIAAEIGAGKGAVPAENVLGVGLISDPRREPGDARTAGPNPPGVGVEVAYGGFSFGSLSLRGKREGGFGEVKNRTVSLCGDKDPICNQPKDIFQAGNLATTLPELQKVLTGNSHALYATTSDWSANGQTATRWLQDWARGVIDKAPKPPHS</sequence>
<name>A0A1H1HS17_9ACTN</name>
<evidence type="ECO:0000313" key="8">
    <source>
        <dbReference type="Proteomes" id="UP000183053"/>
    </source>
</evidence>
<dbReference type="AlphaFoldDB" id="A0A1H1HS17"/>
<evidence type="ECO:0000256" key="4">
    <source>
        <dbReference type="ARBA" id="ARBA00023157"/>
    </source>
</evidence>
<evidence type="ECO:0000313" key="7">
    <source>
        <dbReference type="EMBL" id="SDR28295.1"/>
    </source>
</evidence>
<feature type="compositionally biased region" description="Low complexity" evidence="5">
    <location>
        <begin position="48"/>
        <end position="70"/>
    </location>
</feature>
<keyword evidence="3" id="KW-0378">Hydrolase</keyword>
<feature type="region of interest" description="Disordered" evidence="5">
    <location>
        <begin position="45"/>
        <end position="75"/>
    </location>
</feature>
<keyword evidence="8" id="KW-1185">Reference proteome</keyword>
<dbReference type="Proteomes" id="UP000183053">
    <property type="component" value="Unassembled WGS sequence"/>
</dbReference>
<keyword evidence="4" id="KW-1015">Disulfide bond</keyword>
<keyword evidence="2" id="KW-0719">Serine esterase</keyword>
<dbReference type="PANTHER" id="PTHR33630:SF9">
    <property type="entry name" value="CUTINASE 4"/>
    <property type="match status" value="1"/>
</dbReference>
<keyword evidence="6" id="KW-0472">Membrane</keyword>
<dbReference type="EMBL" id="FNLF01000002">
    <property type="protein sequence ID" value="SDR28295.1"/>
    <property type="molecule type" value="Genomic_DNA"/>
</dbReference>
<protein>
    <submittedName>
        <fullName evidence="7">Cutinase</fullName>
    </submittedName>
</protein>
<evidence type="ECO:0000256" key="6">
    <source>
        <dbReference type="SAM" id="Phobius"/>
    </source>
</evidence>
<feature type="transmembrane region" description="Helical" evidence="6">
    <location>
        <begin position="21"/>
        <end position="40"/>
    </location>
</feature>
<evidence type="ECO:0000256" key="1">
    <source>
        <dbReference type="ARBA" id="ARBA00007534"/>
    </source>
</evidence>
<gene>
    <name evidence="7" type="ORF">SAMN04489765_4533</name>
</gene>
<dbReference type="Pfam" id="PF01083">
    <property type="entry name" value="Cutinase"/>
    <property type="match status" value="1"/>
</dbReference>
<keyword evidence="6" id="KW-1133">Transmembrane helix</keyword>
<dbReference type="GO" id="GO:0052689">
    <property type="term" value="F:carboxylic ester hydrolase activity"/>
    <property type="evidence" value="ECO:0007669"/>
    <property type="project" value="UniProtKB-KW"/>
</dbReference>
<dbReference type="Gene3D" id="3.40.50.1820">
    <property type="entry name" value="alpha/beta hydrolase"/>
    <property type="match status" value="1"/>
</dbReference>
<proteinExistence type="inferred from homology"/>